<feature type="compositionally biased region" description="Polar residues" evidence="1">
    <location>
        <begin position="280"/>
        <end position="290"/>
    </location>
</feature>
<dbReference type="EMBL" id="JAHRIO010090284">
    <property type="protein sequence ID" value="MEQ2187630.1"/>
    <property type="molecule type" value="Genomic_DNA"/>
</dbReference>
<feature type="compositionally biased region" description="Acidic residues" evidence="1">
    <location>
        <begin position="382"/>
        <end position="393"/>
    </location>
</feature>
<feature type="compositionally biased region" description="Polar residues" evidence="1">
    <location>
        <begin position="100"/>
        <end position="114"/>
    </location>
</feature>
<accession>A0ABV0PVW9</accession>
<feature type="region of interest" description="Disordered" evidence="1">
    <location>
        <begin position="14"/>
        <end position="174"/>
    </location>
</feature>
<keyword evidence="3" id="KW-1185">Reference proteome</keyword>
<evidence type="ECO:0000256" key="1">
    <source>
        <dbReference type="SAM" id="MobiDB-lite"/>
    </source>
</evidence>
<protein>
    <submittedName>
        <fullName evidence="2">Uncharacterized protein</fullName>
    </submittedName>
</protein>
<feature type="compositionally biased region" description="Basic and acidic residues" evidence="1">
    <location>
        <begin position="130"/>
        <end position="143"/>
    </location>
</feature>
<reference evidence="2 3" key="1">
    <citation type="submission" date="2021-06" db="EMBL/GenBank/DDBJ databases">
        <authorList>
            <person name="Palmer J.M."/>
        </authorList>
    </citation>
    <scope>NUCLEOTIDE SEQUENCE [LARGE SCALE GENOMIC DNA]</scope>
    <source>
        <strain evidence="2 3">GA_2019</strain>
        <tissue evidence="2">Muscle</tissue>
    </source>
</reference>
<dbReference type="Proteomes" id="UP001476798">
    <property type="component" value="Unassembled WGS sequence"/>
</dbReference>
<feature type="compositionally biased region" description="Polar residues" evidence="1">
    <location>
        <begin position="345"/>
        <end position="355"/>
    </location>
</feature>
<evidence type="ECO:0000313" key="3">
    <source>
        <dbReference type="Proteomes" id="UP001476798"/>
    </source>
</evidence>
<comment type="caution">
    <text evidence="2">The sequence shown here is derived from an EMBL/GenBank/DDBJ whole genome shotgun (WGS) entry which is preliminary data.</text>
</comment>
<feature type="compositionally biased region" description="Polar residues" evidence="1">
    <location>
        <begin position="33"/>
        <end position="75"/>
    </location>
</feature>
<gene>
    <name evidence="2" type="ORF">GOODEAATRI_006679</name>
</gene>
<evidence type="ECO:0000313" key="2">
    <source>
        <dbReference type="EMBL" id="MEQ2187630.1"/>
    </source>
</evidence>
<feature type="region of interest" description="Disordered" evidence="1">
    <location>
        <begin position="245"/>
        <end position="401"/>
    </location>
</feature>
<feature type="compositionally biased region" description="Pro residues" evidence="1">
    <location>
        <begin position="313"/>
        <end position="323"/>
    </location>
</feature>
<proteinExistence type="predicted"/>
<name>A0ABV0PVW9_9TELE</name>
<feature type="compositionally biased region" description="Basic and acidic residues" evidence="1">
    <location>
        <begin position="245"/>
        <end position="261"/>
    </location>
</feature>
<organism evidence="2 3">
    <name type="scientific">Goodea atripinnis</name>
    <dbReference type="NCBI Taxonomy" id="208336"/>
    <lineage>
        <taxon>Eukaryota</taxon>
        <taxon>Metazoa</taxon>
        <taxon>Chordata</taxon>
        <taxon>Craniata</taxon>
        <taxon>Vertebrata</taxon>
        <taxon>Euteleostomi</taxon>
        <taxon>Actinopterygii</taxon>
        <taxon>Neopterygii</taxon>
        <taxon>Teleostei</taxon>
        <taxon>Neoteleostei</taxon>
        <taxon>Acanthomorphata</taxon>
        <taxon>Ovalentaria</taxon>
        <taxon>Atherinomorphae</taxon>
        <taxon>Cyprinodontiformes</taxon>
        <taxon>Goodeidae</taxon>
        <taxon>Goodea</taxon>
    </lineage>
</organism>
<sequence length="401" mass="43714">MSVESGTVQCRYSTPLSLPLDFPSGYKHRYSTPPYSTLMSTRQTQGESKTSPQTFLISQPSLSTHTPQPSSNADQYVSKCKPPLSPVRPSQIFSIPILSGTAQQGSSKGNLSDTEMSDDNVFYSPKLQRHRESSSPFEPREGIRLGVSRRSRASTGPPTPSPGKDKEPFTSSYADLKYGIEPGRSFSVSSVLSSRPPRPGRISTGTRFMSVGDLSQPALSCASNSSELHRWSITPAEVGQFYTQPDHDPHMSHFPYDDGRRSRSLPRSLTQCLAKWSSGVPPSQSSTGTPSKPGLIRSPSINICHFSWDTEGPPTPPPTPPLSPVMRRMSKPPSLPSPTFPSSPEAVQQADSQSSRAHRPSRGYVSSLDTFEESSDSSSDTTTDDEYYIDSEEDGGKETEL</sequence>